<dbReference type="AlphaFoldDB" id="A0A9P8Q573"/>
<comment type="caution">
    <text evidence="1">The sequence shown here is derived from an EMBL/GenBank/DDBJ whole genome shotgun (WGS) entry which is preliminary data.</text>
</comment>
<protein>
    <submittedName>
        <fullName evidence="1">Uncharacterized protein</fullName>
    </submittedName>
</protein>
<keyword evidence="2" id="KW-1185">Reference proteome</keyword>
<name>A0A9P8Q573_WICPI</name>
<organism evidence="1 2">
    <name type="scientific">Wickerhamomyces pijperi</name>
    <name type="common">Yeast</name>
    <name type="synonym">Pichia pijperi</name>
    <dbReference type="NCBI Taxonomy" id="599730"/>
    <lineage>
        <taxon>Eukaryota</taxon>
        <taxon>Fungi</taxon>
        <taxon>Dikarya</taxon>
        <taxon>Ascomycota</taxon>
        <taxon>Saccharomycotina</taxon>
        <taxon>Saccharomycetes</taxon>
        <taxon>Phaffomycetales</taxon>
        <taxon>Wickerhamomycetaceae</taxon>
        <taxon>Wickerhamomyces</taxon>
    </lineage>
</organism>
<reference evidence="1" key="1">
    <citation type="journal article" date="2021" name="Open Biol.">
        <title>Shared evolutionary footprints suggest mitochondrial oxidative damage underlies multiple complex I losses in fungi.</title>
        <authorList>
            <person name="Schikora-Tamarit M.A."/>
            <person name="Marcet-Houben M."/>
            <person name="Nosek J."/>
            <person name="Gabaldon T."/>
        </authorList>
    </citation>
    <scope>NUCLEOTIDE SEQUENCE</scope>
    <source>
        <strain evidence="1">CBS2887</strain>
    </source>
</reference>
<reference evidence="1" key="2">
    <citation type="submission" date="2021-01" db="EMBL/GenBank/DDBJ databases">
        <authorList>
            <person name="Schikora-Tamarit M.A."/>
        </authorList>
    </citation>
    <scope>NUCLEOTIDE SEQUENCE</scope>
    <source>
        <strain evidence="1">CBS2887</strain>
    </source>
</reference>
<dbReference type="Proteomes" id="UP000774326">
    <property type="component" value="Unassembled WGS sequence"/>
</dbReference>
<evidence type="ECO:0000313" key="2">
    <source>
        <dbReference type="Proteomes" id="UP000774326"/>
    </source>
</evidence>
<accession>A0A9P8Q573</accession>
<sequence length="205" mass="23370">MSNRDNLRHIICQRHTVNLEICARHPSFSESLHNIKVYQTGISLLWIYNPLQSPLLSRVSRCPTLVKLPLTARSLKFERREPAQSRSATGEAIMDGHRFTAIKDYHHNHSNNIFDDDTNDCTHPEEFEPEVSQYLIKLYHDPNDEGYLPPTTITTVGGKPLPLEQQEINRTEVTLQTPWDNKVANLAKVPSNPAPIEVMDKAPVD</sequence>
<proteinExistence type="predicted"/>
<evidence type="ECO:0000313" key="1">
    <source>
        <dbReference type="EMBL" id="KAH3683079.1"/>
    </source>
</evidence>
<gene>
    <name evidence="1" type="ORF">WICPIJ_005952</name>
</gene>
<dbReference type="EMBL" id="JAEUBG010003237">
    <property type="protein sequence ID" value="KAH3683079.1"/>
    <property type="molecule type" value="Genomic_DNA"/>
</dbReference>